<dbReference type="PANTHER" id="PTHR43792:SF1">
    <property type="entry name" value="N-ACETYLTRANSFERASE DOMAIN-CONTAINING PROTEIN"/>
    <property type="match status" value="1"/>
</dbReference>
<dbReference type="AlphaFoldDB" id="A0A640TM70"/>
<dbReference type="RefSeq" id="WP_229838120.1">
    <property type="nucleotide sequence ID" value="NZ_BLIP01000001.1"/>
</dbReference>
<dbReference type="InterPro" id="IPR051531">
    <property type="entry name" value="N-acetyltransferase"/>
</dbReference>
<dbReference type="InterPro" id="IPR000182">
    <property type="entry name" value="GNAT_dom"/>
</dbReference>
<accession>A0A640TM70</accession>
<name>A0A640TM70_STRNI</name>
<gene>
    <name evidence="2" type="ORF">Sliba_38740</name>
    <name evidence="3" type="ORF">STRNI_004258</name>
</gene>
<evidence type="ECO:0000313" key="4">
    <source>
        <dbReference type="Proteomes" id="UP000429552"/>
    </source>
</evidence>
<proteinExistence type="predicted"/>
<protein>
    <submittedName>
        <fullName evidence="2 3">Acetyltransferase</fullName>
    </submittedName>
</protein>
<evidence type="ECO:0000313" key="5">
    <source>
        <dbReference type="Proteomes" id="UP001210169"/>
    </source>
</evidence>
<reference evidence="3 5" key="2">
    <citation type="submission" date="2022-12" db="EMBL/GenBank/DDBJ databases">
        <authorList>
            <person name="Ruckert C."/>
            <person name="Busche T."/>
            <person name="Kalinowski J."/>
            <person name="Wittmann C."/>
        </authorList>
    </citation>
    <scope>NUCLEOTIDE SEQUENCE [LARGE SCALE GENOMIC DNA]</scope>
    <source>
        <strain evidence="3 5">DSM 40276</strain>
    </source>
</reference>
<dbReference type="EMBL" id="CP114203">
    <property type="protein sequence ID" value="WAU05830.1"/>
    <property type="molecule type" value="Genomic_DNA"/>
</dbReference>
<evidence type="ECO:0000313" key="3">
    <source>
        <dbReference type="EMBL" id="WAU05830.1"/>
    </source>
</evidence>
<dbReference type="SUPFAM" id="SSF55729">
    <property type="entry name" value="Acyl-CoA N-acyltransferases (Nat)"/>
    <property type="match status" value="1"/>
</dbReference>
<dbReference type="GO" id="GO:0016747">
    <property type="term" value="F:acyltransferase activity, transferring groups other than amino-acyl groups"/>
    <property type="evidence" value="ECO:0007669"/>
    <property type="project" value="InterPro"/>
</dbReference>
<feature type="domain" description="N-acetyltransferase" evidence="1">
    <location>
        <begin position="19"/>
        <end position="173"/>
    </location>
</feature>
<keyword evidence="5" id="KW-1185">Reference proteome</keyword>
<dbReference type="GeneID" id="301333421"/>
<dbReference type="Proteomes" id="UP000429552">
    <property type="component" value="Unassembled WGS sequence"/>
</dbReference>
<dbReference type="InterPro" id="IPR016181">
    <property type="entry name" value="Acyl_CoA_acyltransferase"/>
</dbReference>
<reference evidence="2 4" key="1">
    <citation type="submission" date="2019-12" db="EMBL/GenBank/DDBJ databases">
        <title>Whole genome shotgun sequence of Streptomyces libani subsp. libani NBRC 13452.</title>
        <authorList>
            <person name="Ichikawa N."/>
            <person name="Kimura A."/>
            <person name="Kitahashi Y."/>
            <person name="Komaki H."/>
            <person name="Tamura T."/>
        </authorList>
    </citation>
    <scope>NUCLEOTIDE SEQUENCE [LARGE SCALE GENOMIC DNA]</scope>
    <source>
        <strain evidence="2 4">NBRC 13452</strain>
    </source>
</reference>
<dbReference type="PROSITE" id="PS51186">
    <property type="entry name" value="GNAT"/>
    <property type="match status" value="1"/>
</dbReference>
<dbReference type="Proteomes" id="UP001210169">
    <property type="component" value="Chromosome"/>
</dbReference>
<dbReference type="Pfam" id="PF13302">
    <property type="entry name" value="Acetyltransf_3"/>
    <property type="match status" value="1"/>
</dbReference>
<dbReference type="PANTHER" id="PTHR43792">
    <property type="entry name" value="GNAT FAMILY, PUTATIVE (AFU_ORTHOLOGUE AFUA_3G00765)-RELATED-RELATED"/>
    <property type="match status" value="1"/>
</dbReference>
<dbReference type="Gene3D" id="3.40.630.30">
    <property type="match status" value="1"/>
</dbReference>
<dbReference type="CDD" id="cd04301">
    <property type="entry name" value="NAT_SF"/>
    <property type="match status" value="1"/>
</dbReference>
<evidence type="ECO:0000313" key="2">
    <source>
        <dbReference type="EMBL" id="GFE23421.1"/>
    </source>
</evidence>
<organism evidence="2 4">
    <name type="scientific">Streptomyces nigrescens</name>
    <dbReference type="NCBI Taxonomy" id="1920"/>
    <lineage>
        <taxon>Bacteria</taxon>
        <taxon>Bacillati</taxon>
        <taxon>Actinomycetota</taxon>
        <taxon>Actinomycetes</taxon>
        <taxon>Kitasatosporales</taxon>
        <taxon>Streptomycetaceae</taxon>
        <taxon>Streptomyces</taxon>
    </lineage>
</organism>
<keyword evidence="2" id="KW-0808">Transferase</keyword>
<sequence length="179" mass="20187">MSSLPAMNSWPARIRTARLLLRPAESADVKEFTRLCTDPEVRRFLGGPVEEQKLALYQEHFASRPHLFSVTTRDEAPVIGSVSVDPQSRFDGRREVSYLFLPEYWGRGYAREAVAAVVDWALETVSSDNPSVIAVTQEANVRSCRLLEAIGMRHIDSFTEFDAPQVMYSVERQGLRLGL</sequence>
<dbReference type="EMBL" id="BLIP01000001">
    <property type="protein sequence ID" value="GFE23421.1"/>
    <property type="molecule type" value="Genomic_DNA"/>
</dbReference>
<evidence type="ECO:0000259" key="1">
    <source>
        <dbReference type="PROSITE" id="PS51186"/>
    </source>
</evidence>